<evidence type="ECO:0000313" key="4">
    <source>
        <dbReference type="Proteomes" id="UP000061839"/>
    </source>
</evidence>
<dbReference type="Proteomes" id="UP000061839">
    <property type="component" value="Chromosome"/>
</dbReference>
<feature type="domain" description="UspA" evidence="2">
    <location>
        <begin position="156"/>
        <end position="273"/>
    </location>
</feature>
<dbReference type="AlphaFoldDB" id="A0A0D4C0R0"/>
<dbReference type="CDD" id="cd00293">
    <property type="entry name" value="USP-like"/>
    <property type="match status" value="2"/>
</dbReference>
<gene>
    <name evidence="3" type="ORF">UM93_12845</name>
</gene>
<organism evidence="3 4">
    <name type="scientific">Psychromicrobium lacuslunae</name>
    <dbReference type="NCBI Taxonomy" id="1618207"/>
    <lineage>
        <taxon>Bacteria</taxon>
        <taxon>Bacillati</taxon>
        <taxon>Actinomycetota</taxon>
        <taxon>Actinomycetes</taxon>
        <taxon>Micrococcales</taxon>
        <taxon>Micrococcaceae</taxon>
        <taxon>Psychromicrobium</taxon>
    </lineage>
</organism>
<dbReference type="KEGG" id="ari:UM93_12845"/>
<dbReference type="InterPro" id="IPR006016">
    <property type="entry name" value="UspA"/>
</dbReference>
<dbReference type="Pfam" id="PF00582">
    <property type="entry name" value="Usp"/>
    <property type="match status" value="2"/>
</dbReference>
<dbReference type="PATRIC" id="fig|1618207.4.peg.2604"/>
<comment type="similarity">
    <text evidence="1">Belongs to the universal stress protein A family.</text>
</comment>
<keyword evidence="4" id="KW-1185">Reference proteome</keyword>
<protein>
    <submittedName>
        <fullName evidence="3">Universal stress protein UspA</fullName>
    </submittedName>
</protein>
<accession>A0A0D4C0R0</accession>
<dbReference type="OrthoDB" id="5242641at2"/>
<dbReference type="STRING" id="1618207.UM93_12845"/>
<sequence length="282" mass="30131">MRYVVCYQANARGQEALNLSIALARRQEAELEIVLVLPEESPFGAVYPPAPASLVQQQAERWLAEALAMVPSDVPARAQLRHGESEAEALIAAAEEFDAALLVIGAASHGLFKRFTVGSTASSLLHAAKVPVALVPQGYQNQEAITRMSAGIGSRAGADEVLELALDSAQRRGLPLRLISLLPLDGVQTAARENLQSKLNAALDSRPELNLEPEVVVAQGDSIEQAIDALSWEQPGEILLIGSSRLAPARSLFLGSTAQRILRALPVPMIVLPRGHQSRITP</sequence>
<dbReference type="PANTHER" id="PTHR46268">
    <property type="entry name" value="STRESS RESPONSE PROTEIN NHAX"/>
    <property type="match status" value="1"/>
</dbReference>
<feature type="domain" description="UspA" evidence="2">
    <location>
        <begin position="4"/>
        <end position="136"/>
    </location>
</feature>
<evidence type="ECO:0000259" key="2">
    <source>
        <dbReference type="Pfam" id="PF00582"/>
    </source>
</evidence>
<evidence type="ECO:0000313" key="3">
    <source>
        <dbReference type="EMBL" id="AJT42168.1"/>
    </source>
</evidence>
<name>A0A0D4C0R0_9MICC</name>
<reference evidence="3 4" key="1">
    <citation type="journal article" date="2015" name="Genome Announc.">
        <title>Complete Genome Sequencing of Protease-Producing Novel Arthrobacter sp. Strain IHBB 11108 Using PacBio Single-Molecule Real-Time Sequencing Technology.</title>
        <authorList>
            <person name="Kiran S."/>
            <person name="Swarnkar M.K."/>
            <person name="Pal M."/>
            <person name="Thakur R."/>
            <person name="Tewari R."/>
            <person name="Singh A.K."/>
            <person name="Gulati A."/>
        </authorList>
    </citation>
    <scope>NUCLEOTIDE SEQUENCE [LARGE SCALE GENOMIC DNA]</scope>
    <source>
        <strain evidence="3 4">IHBB 11108</strain>
    </source>
</reference>
<dbReference type="RefSeq" id="WP_045075954.1">
    <property type="nucleotide sequence ID" value="NZ_CP011005.1"/>
</dbReference>
<dbReference type="InterPro" id="IPR006015">
    <property type="entry name" value="Universal_stress_UspA"/>
</dbReference>
<dbReference type="Gene3D" id="3.40.50.12370">
    <property type="match status" value="1"/>
</dbReference>
<dbReference type="SUPFAM" id="SSF52402">
    <property type="entry name" value="Adenine nucleotide alpha hydrolases-like"/>
    <property type="match status" value="2"/>
</dbReference>
<dbReference type="PRINTS" id="PR01438">
    <property type="entry name" value="UNVRSLSTRESS"/>
</dbReference>
<evidence type="ECO:0000256" key="1">
    <source>
        <dbReference type="ARBA" id="ARBA00008791"/>
    </source>
</evidence>
<dbReference type="PANTHER" id="PTHR46268:SF6">
    <property type="entry name" value="UNIVERSAL STRESS PROTEIN UP12"/>
    <property type="match status" value="1"/>
</dbReference>
<dbReference type="EMBL" id="CP011005">
    <property type="protein sequence ID" value="AJT42168.1"/>
    <property type="molecule type" value="Genomic_DNA"/>
</dbReference>
<proteinExistence type="inferred from homology"/>
<dbReference type="HOGENOM" id="CLU_049301_4_1_11"/>